<feature type="region of interest" description="Disordered" evidence="1">
    <location>
        <begin position="109"/>
        <end position="129"/>
    </location>
</feature>
<keyword evidence="2" id="KW-0732">Signal</keyword>
<proteinExistence type="predicted"/>
<evidence type="ECO:0000313" key="4">
    <source>
        <dbReference type="Proteomes" id="UP001446205"/>
    </source>
</evidence>
<feature type="signal peptide" evidence="2">
    <location>
        <begin position="1"/>
        <end position="18"/>
    </location>
</feature>
<evidence type="ECO:0000313" key="3">
    <source>
        <dbReference type="EMBL" id="MEK8088844.1"/>
    </source>
</evidence>
<evidence type="ECO:0000256" key="2">
    <source>
        <dbReference type="SAM" id="SignalP"/>
    </source>
</evidence>
<feature type="compositionally biased region" description="Pro residues" evidence="1">
    <location>
        <begin position="109"/>
        <end position="123"/>
    </location>
</feature>
<dbReference type="EMBL" id="JBBPCO010000002">
    <property type="protein sequence ID" value="MEK8088844.1"/>
    <property type="molecule type" value="Genomic_DNA"/>
</dbReference>
<evidence type="ECO:0000256" key="1">
    <source>
        <dbReference type="SAM" id="MobiDB-lite"/>
    </source>
</evidence>
<organism evidence="3 4">
    <name type="scientific">Thermithiobacillus plumbiphilus</name>
    <dbReference type="NCBI Taxonomy" id="1729899"/>
    <lineage>
        <taxon>Bacteria</taxon>
        <taxon>Pseudomonadati</taxon>
        <taxon>Pseudomonadota</taxon>
        <taxon>Acidithiobacillia</taxon>
        <taxon>Acidithiobacillales</taxon>
        <taxon>Thermithiobacillaceae</taxon>
        <taxon>Thermithiobacillus</taxon>
    </lineage>
</organism>
<comment type="caution">
    <text evidence="3">The sequence shown here is derived from an EMBL/GenBank/DDBJ whole genome shotgun (WGS) entry which is preliminary data.</text>
</comment>
<protein>
    <submittedName>
        <fullName evidence="3">Uncharacterized protein</fullName>
    </submittedName>
</protein>
<dbReference type="Proteomes" id="UP001446205">
    <property type="component" value="Unassembled WGS sequence"/>
</dbReference>
<keyword evidence="4" id="KW-1185">Reference proteome</keyword>
<name>A0ABU9D604_9PROT</name>
<reference evidence="3 4" key="1">
    <citation type="submission" date="2024-04" db="EMBL/GenBank/DDBJ databases">
        <authorList>
            <person name="Abashina T."/>
            <person name="Shaikin A."/>
        </authorList>
    </citation>
    <scope>NUCLEOTIDE SEQUENCE [LARGE SCALE GENOMIC DNA]</scope>
    <source>
        <strain evidence="3 4">AAFK</strain>
    </source>
</reference>
<feature type="chain" id="PRO_5046395239" evidence="2">
    <location>
        <begin position="19"/>
        <end position="129"/>
    </location>
</feature>
<accession>A0ABU9D604</accession>
<gene>
    <name evidence="3" type="ORF">WOB96_03615</name>
</gene>
<dbReference type="RefSeq" id="WP_341369909.1">
    <property type="nucleotide sequence ID" value="NZ_JBBPCO010000002.1"/>
</dbReference>
<sequence>MLVLALLVLQFLGPLLHAHFSGPADPTQTSMHMHTEGFPEFTDTSTLEPLGHLLAHEHLITTVTLQQTLTDQNELSIPDWQILLSVLLLLFPLLMQGLAVEAIPRLIPPRPQRYPNPHSPRAPPGLKAG</sequence>